<proteinExistence type="predicted"/>
<dbReference type="EMBL" id="JACVVK020000285">
    <property type="protein sequence ID" value="KAK7480217.1"/>
    <property type="molecule type" value="Genomic_DNA"/>
</dbReference>
<dbReference type="Proteomes" id="UP001519460">
    <property type="component" value="Unassembled WGS sequence"/>
</dbReference>
<keyword evidence="2" id="KW-1185">Reference proteome</keyword>
<protein>
    <submittedName>
        <fullName evidence="1">Uncharacterized protein</fullName>
    </submittedName>
</protein>
<evidence type="ECO:0000313" key="1">
    <source>
        <dbReference type="EMBL" id="KAK7480217.1"/>
    </source>
</evidence>
<sequence length="75" mass="8324">MGSSSQMEKLKKRGSVGECVDELCRGVNMLARHLFTADWLREQIKKLKANLPVETGLLMMPTDFCGLTSDSAVHL</sequence>
<gene>
    <name evidence="1" type="ORF">BaRGS_00028493</name>
</gene>
<name>A0ABD0JYS3_9CAEN</name>
<evidence type="ECO:0000313" key="2">
    <source>
        <dbReference type="Proteomes" id="UP001519460"/>
    </source>
</evidence>
<accession>A0ABD0JYS3</accession>
<organism evidence="1 2">
    <name type="scientific">Batillaria attramentaria</name>
    <dbReference type="NCBI Taxonomy" id="370345"/>
    <lineage>
        <taxon>Eukaryota</taxon>
        <taxon>Metazoa</taxon>
        <taxon>Spiralia</taxon>
        <taxon>Lophotrochozoa</taxon>
        <taxon>Mollusca</taxon>
        <taxon>Gastropoda</taxon>
        <taxon>Caenogastropoda</taxon>
        <taxon>Sorbeoconcha</taxon>
        <taxon>Cerithioidea</taxon>
        <taxon>Batillariidae</taxon>
        <taxon>Batillaria</taxon>
    </lineage>
</organism>
<dbReference type="AlphaFoldDB" id="A0ABD0JYS3"/>
<comment type="caution">
    <text evidence="1">The sequence shown here is derived from an EMBL/GenBank/DDBJ whole genome shotgun (WGS) entry which is preliminary data.</text>
</comment>
<reference evidence="1 2" key="1">
    <citation type="journal article" date="2023" name="Sci. Data">
        <title>Genome assembly of the Korean intertidal mud-creeper Batillaria attramentaria.</title>
        <authorList>
            <person name="Patra A.K."/>
            <person name="Ho P.T."/>
            <person name="Jun S."/>
            <person name="Lee S.J."/>
            <person name="Kim Y."/>
            <person name="Won Y.J."/>
        </authorList>
    </citation>
    <scope>NUCLEOTIDE SEQUENCE [LARGE SCALE GENOMIC DNA]</scope>
    <source>
        <strain evidence="1">Wonlab-2016</strain>
    </source>
</reference>